<organism evidence="5 6">
    <name type="scientific">Blautia hansenii</name>
    <name type="common">Ruminococcus hansenii</name>
    <dbReference type="NCBI Taxonomy" id="1322"/>
    <lineage>
        <taxon>Bacteria</taxon>
        <taxon>Bacillati</taxon>
        <taxon>Bacillota</taxon>
        <taxon>Clostridia</taxon>
        <taxon>Lachnospirales</taxon>
        <taxon>Lachnospiraceae</taxon>
        <taxon>Blautia</taxon>
    </lineage>
</organism>
<name>A0ABX2IAR4_BLAHA</name>
<dbReference type="Proteomes" id="UP000822142">
    <property type="component" value="Unassembled WGS sequence"/>
</dbReference>
<feature type="coiled-coil region" evidence="4">
    <location>
        <begin position="381"/>
        <end position="415"/>
    </location>
</feature>
<gene>
    <name evidence="5" type="ORF">G5A70_10275</name>
</gene>
<keyword evidence="4" id="KW-0175">Coiled coil</keyword>
<dbReference type="PANTHER" id="PTHR32114:SF2">
    <property type="entry name" value="ABC TRANSPORTER ABCH.3"/>
    <property type="match status" value="1"/>
</dbReference>
<comment type="similarity">
    <text evidence="1">Belongs to the SMC family. SbcC subfamily.</text>
</comment>
<feature type="coiled-coil region" evidence="4">
    <location>
        <begin position="311"/>
        <end position="338"/>
    </location>
</feature>
<feature type="coiled-coil region" evidence="4">
    <location>
        <begin position="598"/>
        <end position="693"/>
    </location>
</feature>
<feature type="coiled-coil region" evidence="4">
    <location>
        <begin position="776"/>
        <end position="912"/>
    </location>
</feature>
<feature type="coiled-coil region" evidence="4">
    <location>
        <begin position="442"/>
        <end position="477"/>
    </location>
</feature>
<dbReference type="RefSeq" id="WP_173749557.1">
    <property type="nucleotide sequence ID" value="NZ_JAAITA010000013.1"/>
</dbReference>
<proteinExistence type="inferred from homology"/>
<sequence length="1157" mass="133334">MRPIRMKLKGLNSFLEPQEIDFELLTSRGLFGIFGPTGSGKSSILDGMTLALYGTTARNSANFIHVSTDKAFVEYTFSVKEKKERIYQVFRSFKRSKEGTIRSDSARFAELTEGKAEILADRVGTVNEKCRDVLGLSREDFFRTVVLPQGKFSEFLKLEGMERNKMLERLFHLEKYGEQLAGLVKDRALQWNGKMQENEGALSRYKEIRPEDVQDLQEKTKQIRILSEEKAAALKIARVQLEQGQKFAALEQESLELASQAAKLKAQKEEMDFLQEEEKQAQTANQLWIYLQEARNTKAAWTSSQTKQELLKSTLTEKQTESEKLRNAREKIQLQVQEELPLFRLEQARLQEAVLLLNRRQKTEAQWTEAKNAAQKTDSILEDSGQKMEKLLRDMEQLKSQKEALTLEIEAVTMTAKQQQETEEGYRLTMEQQALLERKKGITAQQAELAEKEQKAKAEKIQTLQQLDKKEADLQKQTDKATYILERQKALPEAEAQKEHLLLVKTEQEKAAILQQSMKEQETLCTDFRQKIAEKTAEKEKAFEKRAMLEKQYLDNLSAILASELREGQPCPVCGSIHHEKTVSQTEQGSLTQFAEKRQLTEQHFQKLSAELSRLELQLENSRNMRQSAWENLQNLNAAFLNENLQELETKLETQRTKRTALEQAFAQSQEQRSLLETEILTLQTQKARAETEQIHHNTRQKELQNELLALTQSEVQQQKRILELKKRNQTEDFLQAYKELQNKNRLREEKQKQLFLLETAIQARIQNKEKGDLLIQKTREDKARLEMQMSQYEQKLKELTEQITEKSGSCKDPQKRCHELETIMEEIQQSCTRITAQAEKAQKEEEQLCREYAANEALTQALLTDCRQKQNLLLEKMEEYQIAEENWIETHQRAETELLAMREKAENYRESCLRVQLCLETVKQQKSALPQPKEPLSVLETAVSVLEKESSDTVRELGGLKQQLQQLKQALKEKEKLEAKKKEITHTLDILSELEGLFRGKRFVEYVSRYYLEYVSREADAQLKEMTGSSYGLETDGSGMFIIRDYKNGGVSRPASTLSGGETFMASLALALALSSQIQMKGAAPLEFFFLDEGFGTLDETCLDVVMESLEKIRNRQRSVGIITHVEDIKARIPMHLLVEPARMGEGGSRVHIEEA</sequence>
<evidence type="ECO:0000256" key="2">
    <source>
        <dbReference type="ARBA" id="ARBA00011322"/>
    </source>
</evidence>
<evidence type="ECO:0000256" key="1">
    <source>
        <dbReference type="ARBA" id="ARBA00006930"/>
    </source>
</evidence>
<evidence type="ECO:0000313" key="5">
    <source>
        <dbReference type="EMBL" id="NSJ86544.1"/>
    </source>
</evidence>
<feature type="coiled-coil region" evidence="4">
    <location>
        <begin position="955"/>
        <end position="995"/>
    </location>
</feature>
<evidence type="ECO:0000313" key="6">
    <source>
        <dbReference type="Proteomes" id="UP000822142"/>
    </source>
</evidence>
<dbReference type="SUPFAM" id="SSF52540">
    <property type="entry name" value="P-loop containing nucleoside triphosphate hydrolases"/>
    <property type="match status" value="1"/>
</dbReference>
<accession>A0ABX2IAR4</accession>
<dbReference type="Pfam" id="PF13558">
    <property type="entry name" value="SbcC_Walker_B"/>
    <property type="match status" value="1"/>
</dbReference>
<evidence type="ECO:0000256" key="3">
    <source>
        <dbReference type="ARBA" id="ARBA00013368"/>
    </source>
</evidence>
<feature type="coiled-coil region" evidence="4">
    <location>
        <begin position="247"/>
        <end position="284"/>
    </location>
</feature>
<dbReference type="Gene3D" id="3.40.50.300">
    <property type="entry name" value="P-loop containing nucleotide triphosphate hydrolases"/>
    <property type="match status" value="2"/>
</dbReference>
<comment type="caution">
    <text evidence="5">The sequence shown here is derived from an EMBL/GenBank/DDBJ whole genome shotgun (WGS) entry which is preliminary data.</text>
</comment>
<dbReference type="InterPro" id="IPR027417">
    <property type="entry name" value="P-loop_NTPase"/>
</dbReference>
<evidence type="ECO:0000256" key="4">
    <source>
        <dbReference type="SAM" id="Coils"/>
    </source>
</evidence>
<dbReference type="PANTHER" id="PTHR32114">
    <property type="entry name" value="ABC TRANSPORTER ABCH.3"/>
    <property type="match status" value="1"/>
</dbReference>
<reference evidence="5 6" key="1">
    <citation type="journal article" date="2020" name="Cell Host Microbe">
        <title>Functional and Genomic Variation between Human-Derived Isolates of Lachnospiraceae Reveals Inter- and Intra-Species Diversity.</title>
        <authorList>
            <person name="Sorbara M.T."/>
            <person name="Littmann E.R."/>
            <person name="Fontana E."/>
            <person name="Moody T.U."/>
            <person name="Kohout C.E."/>
            <person name="Gjonbalaj M."/>
            <person name="Eaton V."/>
            <person name="Seok R."/>
            <person name="Leiner I.M."/>
            <person name="Pamer E.G."/>
        </authorList>
    </citation>
    <scope>NUCLEOTIDE SEQUENCE [LARGE SCALE GENOMIC DNA]</scope>
    <source>
        <strain evidence="5 6">MSK.15.26</strain>
    </source>
</reference>
<feature type="coiled-coil region" evidence="4">
    <location>
        <begin position="504"/>
        <end position="552"/>
    </location>
</feature>
<comment type="subunit">
    <text evidence="2">Heterodimer of SbcC and SbcD.</text>
</comment>
<dbReference type="EMBL" id="JAAITA010000013">
    <property type="protein sequence ID" value="NSJ86544.1"/>
    <property type="molecule type" value="Genomic_DNA"/>
</dbReference>
<keyword evidence="6" id="KW-1185">Reference proteome</keyword>
<protein>
    <recommendedName>
        <fullName evidence="3">Nuclease SbcCD subunit C</fullName>
    </recommendedName>
</protein>